<sequence>MRSEKRFGRVIVIGGSMAGLLGARVLSDHFEQVIILERDPEPNGPEARKGVPQGRHAHGLLDAGLHVLETLFPGLMREMYSEGAERMDMGRDAAWYTAGSWKTRYISGIELILCTRTWLEWKVRGRVAALPQVELRSSCAVEGLITDPAHTRVMGVRFKTPEGEETLMADLVVDAGGRGSRAASWLEALGYGKPEEEEIRLRLAYTSRFFEPPPNYRGDWKMMAMFPRAPEQSRGGFIARVEGGRWLVTLHGYFGDDPPRDDKGFLEFARSLPQPDIYEAIRDAKPLTEAVVHKIPSSRMLHYERMENFPEAFVLLGDSVCALNPVYGQGMTVCSLSAQLLGQTLVEHKRASPGTMQGLSRRFQRKLSQLLSIPWMMGTTMDLKYPQAQGQRFPGLGLLHWAFGTLIDLTSVSTLACRQFYEVMHMRRGMAALLRPDLLAAFAAYGLKSLFVPLPRRANVDTLPRAPA</sequence>
<accession>A0ABU5H6N7</accession>
<dbReference type="GO" id="GO:0004497">
    <property type="term" value="F:monooxygenase activity"/>
    <property type="evidence" value="ECO:0007669"/>
    <property type="project" value="UniProtKB-KW"/>
</dbReference>
<dbReference type="SUPFAM" id="SSF51905">
    <property type="entry name" value="FAD/NAD(P)-binding domain"/>
    <property type="match status" value="1"/>
</dbReference>
<evidence type="ECO:0000313" key="3">
    <source>
        <dbReference type="Proteomes" id="UP001291309"/>
    </source>
</evidence>
<organism evidence="2 3">
    <name type="scientific">Hyalangium rubrum</name>
    <dbReference type="NCBI Taxonomy" id="3103134"/>
    <lineage>
        <taxon>Bacteria</taxon>
        <taxon>Pseudomonadati</taxon>
        <taxon>Myxococcota</taxon>
        <taxon>Myxococcia</taxon>
        <taxon>Myxococcales</taxon>
        <taxon>Cystobacterineae</taxon>
        <taxon>Archangiaceae</taxon>
        <taxon>Hyalangium</taxon>
    </lineage>
</organism>
<dbReference type="InterPro" id="IPR002938">
    <property type="entry name" value="FAD-bd"/>
</dbReference>
<evidence type="ECO:0000259" key="1">
    <source>
        <dbReference type="Pfam" id="PF01494"/>
    </source>
</evidence>
<dbReference type="EMBL" id="JAXIVS010000006">
    <property type="protein sequence ID" value="MDY7228508.1"/>
    <property type="molecule type" value="Genomic_DNA"/>
</dbReference>
<dbReference type="Pfam" id="PF01494">
    <property type="entry name" value="FAD_binding_3"/>
    <property type="match status" value="1"/>
</dbReference>
<keyword evidence="2" id="KW-0503">Monooxygenase</keyword>
<dbReference type="PANTHER" id="PTHR43422">
    <property type="entry name" value="THIAMINE THIAZOLE SYNTHASE"/>
    <property type="match status" value="1"/>
</dbReference>
<reference evidence="2 3" key="1">
    <citation type="submission" date="2023-12" db="EMBL/GenBank/DDBJ databases">
        <title>the genome sequence of Hyalangium sp. s54d21.</title>
        <authorList>
            <person name="Zhang X."/>
        </authorList>
    </citation>
    <scope>NUCLEOTIDE SEQUENCE [LARGE SCALE GENOMIC DNA]</scope>
    <source>
        <strain evidence="3">s54d21</strain>
    </source>
</reference>
<name>A0ABU5H6N7_9BACT</name>
<proteinExistence type="predicted"/>
<feature type="domain" description="FAD-binding" evidence="1">
    <location>
        <begin position="10"/>
        <end position="348"/>
    </location>
</feature>
<keyword evidence="3" id="KW-1185">Reference proteome</keyword>
<protein>
    <submittedName>
        <fullName evidence="2">FAD-dependent monooxygenase</fullName>
    </submittedName>
</protein>
<dbReference type="Proteomes" id="UP001291309">
    <property type="component" value="Unassembled WGS sequence"/>
</dbReference>
<keyword evidence="2" id="KW-0560">Oxidoreductase</keyword>
<dbReference type="RefSeq" id="WP_321547235.1">
    <property type="nucleotide sequence ID" value="NZ_JAXIVS010000006.1"/>
</dbReference>
<dbReference type="Gene3D" id="3.50.50.60">
    <property type="entry name" value="FAD/NAD(P)-binding domain"/>
    <property type="match status" value="1"/>
</dbReference>
<dbReference type="PANTHER" id="PTHR43422:SF3">
    <property type="entry name" value="THIAMINE THIAZOLE SYNTHASE"/>
    <property type="match status" value="1"/>
</dbReference>
<gene>
    <name evidence="2" type="ORF">SYV04_18945</name>
</gene>
<comment type="caution">
    <text evidence="2">The sequence shown here is derived from an EMBL/GenBank/DDBJ whole genome shotgun (WGS) entry which is preliminary data.</text>
</comment>
<dbReference type="InterPro" id="IPR036188">
    <property type="entry name" value="FAD/NAD-bd_sf"/>
</dbReference>
<evidence type="ECO:0000313" key="2">
    <source>
        <dbReference type="EMBL" id="MDY7228508.1"/>
    </source>
</evidence>